<keyword evidence="6" id="KW-0180">Complement pathway</keyword>
<reference evidence="12" key="2">
    <citation type="submission" date="2025-09" db="UniProtKB">
        <authorList>
            <consortium name="Ensembl"/>
        </authorList>
    </citation>
    <scope>IDENTIFICATION</scope>
</reference>
<evidence type="ECO:0000256" key="10">
    <source>
        <dbReference type="SAM" id="SignalP"/>
    </source>
</evidence>
<dbReference type="FunFam" id="2.10.70.10:FF:000070">
    <property type="entry name" value="Complement C3d receptor 2"/>
    <property type="match status" value="1"/>
</dbReference>
<evidence type="ECO:0000256" key="6">
    <source>
        <dbReference type="ARBA" id="ARBA00022875"/>
    </source>
</evidence>
<dbReference type="FunFam" id="2.10.70.10:FF:000014">
    <property type="entry name" value="Membrane cofactor protein"/>
    <property type="match status" value="1"/>
</dbReference>
<evidence type="ECO:0000256" key="3">
    <source>
        <dbReference type="ARBA" id="ARBA00022729"/>
    </source>
</evidence>
<feature type="disulfide bond" evidence="9">
    <location>
        <begin position="33"/>
        <end position="76"/>
    </location>
</feature>
<dbReference type="PROSITE" id="PS50923">
    <property type="entry name" value="SUSHI"/>
    <property type="match status" value="2"/>
</dbReference>
<dbReference type="Ensembl" id="ENSNPET00000010503.1">
    <property type="protein sequence ID" value="ENSNPEP00000010244.1"/>
    <property type="gene ID" value="ENSNPEG00000007684.1"/>
</dbReference>
<evidence type="ECO:0000256" key="4">
    <source>
        <dbReference type="ARBA" id="ARBA00022737"/>
    </source>
</evidence>
<evidence type="ECO:0000256" key="2">
    <source>
        <dbReference type="ARBA" id="ARBA00022659"/>
    </source>
</evidence>
<dbReference type="SUPFAM" id="SSF57535">
    <property type="entry name" value="Complement control module/SCR domain"/>
    <property type="match status" value="2"/>
</dbReference>
<keyword evidence="5" id="KW-0391">Immunity</keyword>
<dbReference type="Gene3D" id="2.10.70.10">
    <property type="entry name" value="Complement Module, domain 1"/>
    <property type="match status" value="2"/>
</dbReference>
<keyword evidence="7 9" id="KW-1015">Disulfide bond</keyword>
<evidence type="ECO:0000256" key="7">
    <source>
        <dbReference type="ARBA" id="ARBA00023157"/>
    </source>
</evidence>
<dbReference type="SMART" id="SM00032">
    <property type="entry name" value="CCP"/>
    <property type="match status" value="2"/>
</dbReference>
<comment type="caution">
    <text evidence="9">Lacks conserved residue(s) required for the propagation of feature annotation.</text>
</comment>
<feature type="signal peptide" evidence="10">
    <location>
        <begin position="1"/>
        <end position="23"/>
    </location>
</feature>
<evidence type="ECO:0000259" key="11">
    <source>
        <dbReference type="PROSITE" id="PS50923"/>
    </source>
</evidence>
<evidence type="ECO:0000256" key="9">
    <source>
        <dbReference type="PROSITE-ProRule" id="PRU00302"/>
    </source>
</evidence>
<feature type="disulfide bond" evidence="9">
    <location>
        <begin position="62"/>
        <end position="89"/>
    </location>
</feature>
<feature type="disulfide bond" evidence="9">
    <location>
        <begin position="122"/>
        <end position="149"/>
    </location>
</feature>
<sequence length="190" mass="20352">PHPKIQQLPACITLLHVLNGGLCSPLPATVLLCPSPPSIKNGQYNSREEKVFIPGVSVNYHCDPGYTLTGTTKVSCLPSGMWSIPYPRCEVVICTTPAIKNGAVAGEGRAMYNPGDTVAFQCHPGYVLQGSHSAECWHDGRWVPPVPTCVPGEQGCGFLNGQLIMPQFSSVYFLSKQVAVLPLQTCSLLS</sequence>
<dbReference type="InterPro" id="IPR035976">
    <property type="entry name" value="Sushi/SCR/CCP_sf"/>
</dbReference>
<dbReference type="GO" id="GO:0006958">
    <property type="term" value="P:complement activation, classical pathway"/>
    <property type="evidence" value="ECO:0007669"/>
    <property type="project" value="UniProtKB-KW"/>
</dbReference>
<keyword evidence="8" id="KW-0325">Glycoprotein</keyword>
<dbReference type="AlphaFoldDB" id="A0A8C6ZCJ2"/>
<proteinExistence type="predicted"/>
<dbReference type="PANTHER" id="PTHR45656:SF4">
    <property type="entry name" value="PROTEIN CBR-CLEC-78"/>
    <property type="match status" value="1"/>
</dbReference>
<dbReference type="GO" id="GO:0045087">
    <property type="term" value="P:innate immune response"/>
    <property type="evidence" value="ECO:0007669"/>
    <property type="project" value="UniProtKB-KW"/>
</dbReference>
<evidence type="ECO:0000256" key="8">
    <source>
        <dbReference type="ARBA" id="ARBA00023180"/>
    </source>
</evidence>
<dbReference type="InterPro" id="IPR000436">
    <property type="entry name" value="Sushi_SCR_CCP_dom"/>
</dbReference>
<dbReference type="PANTHER" id="PTHR45656">
    <property type="entry name" value="PROTEIN CBR-CLEC-78"/>
    <property type="match status" value="1"/>
</dbReference>
<evidence type="ECO:0000256" key="1">
    <source>
        <dbReference type="ARBA" id="ARBA00022588"/>
    </source>
</evidence>
<evidence type="ECO:0000313" key="12">
    <source>
        <dbReference type="Ensembl" id="ENSNPEP00000010244.1"/>
    </source>
</evidence>
<feature type="chain" id="PRO_5034800557" description="Sushi domain-containing protein" evidence="10">
    <location>
        <begin position="24"/>
        <end position="190"/>
    </location>
</feature>
<keyword evidence="13" id="KW-1185">Reference proteome</keyword>
<accession>A0A8C6ZCJ2</accession>
<keyword evidence="3 10" id="KW-0732">Signal</keyword>
<evidence type="ECO:0000313" key="13">
    <source>
        <dbReference type="Proteomes" id="UP000694420"/>
    </source>
</evidence>
<evidence type="ECO:0000256" key="5">
    <source>
        <dbReference type="ARBA" id="ARBA00022859"/>
    </source>
</evidence>
<dbReference type="InterPro" id="IPR051277">
    <property type="entry name" value="SEZ6_CSMD_C4BPB_Regulators"/>
</dbReference>
<feature type="domain" description="Sushi" evidence="11">
    <location>
        <begin position="92"/>
        <end position="151"/>
    </location>
</feature>
<keyword evidence="1" id="KW-0399">Innate immunity</keyword>
<keyword evidence="4" id="KW-0677">Repeat</keyword>
<organism evidence="12 13">
    <name type="scientific">Nothoprocta perdicaria</name>
    <name type="common">Chilean tinamou</name>
    <name type="synonym">Crypturus perdicarius</name>
    <dbReference type="NCBI Taxonomy" id="30464"/>
    <lineage>
        <taxon>Eukaryota</taxon>
        <taxon>Metazoa</taxon>
        <taxon>Chordata</taxon>
        <taxon>Craniata</taxon>
        <taxon>Vertebrata</taxon>
        <taxon>Euteleostomi</taxon>
        <taxon>Archelosauria</taxon>
        <taxon>Archosauria</taxon>
        <taxon>Dinosauria</taxon>
        <taxon>Saurischia</taxon>
        <taxon>Theropoda</taxon>
        <taxon>Coelurosauria</taxon>
        <taxon>Aves</taxon>
        <taxon>Palaeognathae</taxon>
        <taxon>Tinamiformes</taxon>
        <taxon>Tinamidae</taxon>
        <taxon>Nothoprocta</taxon>
    </lineage>
</organism>
<dbReference type="Pfam" id="PF00084">
    <property type="entry name" value="Sushi"/>
    <property type="match status" value="2"/>
</dbReference>
<name>A0A8C6ZCJ2_NOTPE</name>
<protein>
    <recommendedName>
        <fullName evidence="11">Sushi domain-containing protein</fullName>
    </recommendedName>
</protein>
<dbReference type="CDD" id="cd00033">
    <property type="entry name" value="CCP"/>
    <property type="match status" value="2"/>
</dbReference>
<dbReference type="Proteomes" id="UP000694420">
    <property type="component" value="Unplaced"/>
</dbReference>
<reference evidence="12" key="1">
    <citation type="submission" date="2025-08" db="UniProtKB">
        <authorList>
            <consortium name="Ensembl"/>
        </authorList>
    </citation>
    <scope>IDENTIFICATION</scope>
</reference>
<feature type="domain" description="Sushi" evidence="11">
    <location>
        <begin position="31"/>
        <end position="91"/>
    </location>
</feature>
<keyword evidence="2 9" id="KW-0768">Sushi</keyword>